<accession>A0ABU9EAD4</accession>
<evidence type="ECO:0000256" key="1">
    <source>
        <dbReference type="ARBA" id="ARBA00006484"/>
    </source>
</evidence>
<evidence type="ECO:0000313" key="4">
    <source>
        <dbReference type="Proteomes" id="UP001484239"/>
    </source>
</evidence>
<dbReference type="RefSeq" id="WP_405281225.1">
    <property type="nucleotide sequence ID" value="NZ_JBBHLI010000006.1"/>
</dbReference>
<dbReference type="Proteomes" id="UP001484239">
    <property type="component" value="Unassembled WGS sequence"/>
</dbReference>
<dbReference type="PANTHER" id="PTHR24321:SF13">
    <property type="entry name" value="2,3-DIHYDRO-2,3-DIHYDROXYBENZOATE DEHYDROGENASE"/>
    <property type="match status" value="1"/>
</dbReference>
<dbReference type="SUPFAM" id="SSF51735">
    <property type="entry name" value="NAD(P)-binding Rossmann-fold domains"/>
    <property type="match status" value="1"/>
</dbReference>
<dbReference type="InterPro" id="IPR002347">
    <property type="entry name" value="SDR_fam"/>
</dbReference>
<comment type="similarity">
    <text evidence="1">Belongs to the short-chain dehydrogenases/reductases (SDR) family.</text>
</comment>
<keyword evidence="4" id="KW-1185">Reference proteome</keyword>
<dbReference type="EMBL" id="JBBHLI010000006">
    <property type="protein sequence ID" value="MEK9501693.1"/>
    <property type="molecule type" value="Genomic_DNA"/>
</dbReference>
<dbReference type="Pfam" id="PF13561">
    <property type="entry name" value="adh_short_C2"/>
    <property type="match status" value="1"/>
</dbReference>
<organism evidence="3 4">
    <name type="scientific">Gaopeijia maritima</name>
    <dbReference type="NCBI Taxonomy" id="3119007"/>
    <lineage>
        <taxon>Bacteria</taxon>
        <taxon>Pseudomonadati</taxon>
        <taxon>Gemmatimonadota</taxon>
        <taxon>Longimicrobiia</taxon>
        <taxon>Gaopeijiales</taxon>
        <taxon>Gaopeijiaceae</taxon>
        <taxon>Gaopeijia</taxon>
    </lineage>
</organism>
<dbReference type="Gene3D" id="3.40.50.720">
    <property type="entry name" value="NAD(P)-binding Rossmann-like Domain"/>
    <property type="match status" value="1"/>
</dbReference>
<dbReference type="InterPro" id="IPR036291">
    <property type="entry name" value="NAD(P)-bd_dom_sf"/>
</dbReference>
<dbReference type="PRINTS" id="PR00081">
    <property type="entry name" value="GDHRDH"/>
</dbReference>
<dbReference type="InterPro" id="IPR020904">
    <property type="entry name" value="Sc_DH/Rdtase_CS"/>
</dbReference>
<evidence type="ECO:0000256" key="2">
    <source>
        <dbReference type="ARBA" id="ARBA00023002"/>
    </source>
</evidence>
<reference evidence="3 4" key="1">
    <citation type="submission" date="2024-02" db="EMBL/GenBank/DDBJ databases">
        <title>A novel Gemmatimonadota bacterium.</title>
        <authorList>
            <person name="Du Z.-J."/>
            <person name="Ye Y.-Q."/>
        </authorList>
    </citation>
    <scope>NUCLEOTIDE SEQUENCE [LARGE SCALE GENOMIC DNA]</scope>
    <source>
        <strain evidence="3 4">DH-20</strain>
    </source>
</reference>
<proteinExistence type="inferred from homology"/>
<dbReference type="PROSITE" id="PS00061">
    <property type="entry name" value="ADH_SHORT"/>
    <property type="match status" value="1"/>
</dbReference>
<comment type="caution">
    <text evidence="3">The sequence shown here is derived from an EMBL/GenBank/DDBJ whole genome shotgun (WGS) entry which is preliminary data.</text>
</comment>
<protein>
    <submittedName>
        <fullName evidence="3">SDR family oxidoreductase</fullName>
    </submittedName>
</protein>
<dbReference type="PANTHER" id="PTHR24321">
    <property type="entry name" value="DEHYDROGENASES, SHORT CHAIN"/>
    <property type="match status" value="1"/>
</dbReference>
<sequence length="271" mass="28361">MSPVALVTGAAGGIGRAVVTTLLADGCRVVATDVDEAGLLELEAEVARDHLAQRDDRDVRDGHPHQDRLRTRRMDVTDEAEVEGVVAETEAEWGPIERAALVAGIIEIAPALETSTADYRRILEVNAFGVFVVARAVGARMAERGAGAIVTVGSNAGLTPRVGMTAYGASKAAASMITRTLGLELARSGVRCNVVCAGSTRTPMQRRFQGEIGGDGPVIEGSLADFRTGIPLGRIAEPTDVADAVAYLLSDRARQITMTELVVDGGASLRS</sequence>
<evidence type="ECO:0000313" key="3">
    <source>
        <dbReference type="EMBL" id="MEK9501693.1"/>
    </source>
</evidence>
<keyword evidence="2" id="KW-0560">Oxidoreductase</keyword>
<name>A0ABU9EAD4_9BACT</name>
<gene>
    <name evidence="3" type="ORF">WI372_11940</name>
</gene>